<evidence type="ECO:0000256" key="1">
    <source>
        <dbReference type="ARBA" id="ARBA00022884"/>
    </source>
</evidence>
<keyword evidence="5" id="KW-1185">Reference proteome</keyword>
<gene>
    <name evidence="4" type="ORF">AKAME5_002451700</name>
</gene>
<protein>
    <submittedName>
        <fullName evidence="4">RNA-binding protein 47 isoform X4</fullName>
    </submittedName>
</protein>
<dbReference type="GO" id="GO:0003723">
    <property type="term" value="F:RNA binding"/>
    <property type="evidence" value="ECO:0007669"/>
    <property type="project" value="UniProtKB-KW"/>
</dbReference>
<dbReference type="Gene3D" id="3.30.70.330">
    <property type="match status" value="1"/>
</dbReference>
<feature type="compositionally biased region" description="Basic and acidic residues" evidence="2">
    <location>
        <begin position="112"/>
        <end position="128"/>
    </location>
</feature>
<keyword evidence="3" id="KW-0472">Membrane</keyword>
<evidence type="ECO:0000313" key="5">
    <source>
        <dbReference type="Proteomes" id="UP001279410"/>
    </source>
</evidence>
<evidence type="ECO:0000256" key="3">
    <source>
        <dbReference type="SAM" id="Phobius"/>
    </source>
</evidence>
<feature type="region of interest" description="Disordered" evidence="2">
    <location>
        <begin position="103"/>
        <end position="128"/>
    </location>
</feature>
<dbReference type="InterPro" id="IPR012677">
    <property type="entry name" value="Nucleotide-bd_a/b_plait_sf"/>
</dbReference>
<keyword evidence="3" id="KW-0812">Transmembrane</keyword>
<comment type="caution">
    <text evidence="4">The sequence shown here is derived from an EMBL/GenBank/DDBJ whole genome shotgun (WGS) entry which is preliminary data.</text>
</comment>
<organism evidence="4 5">
    <name type="scientific">Lates japonicus</name>
    <name type="common">Japanese lates</name>
    <dbReference type="NCBI Taxonomy" id="270547"/>
    <lineage>
        <taxon>Eukaryota</taxon>
        <taxon>Metazoa</taxon>
        <taxon>Chordata</taxon>
        <taxon>Craniata</taxon>
        <taxon>Vertebrata</taxon>
        <taxon>Euteleostomi</taxon>
        <taxon>Actinopterygii</taxon>
        <taxon>Neopterygii</taxon>
        <taxon>Teleostei</taxon>
        <taxon>Neoteleostei</taxon>
        <taxon>Acanthomorphata</taxon>
        <taxon>Carangaria</taxon>
        <taxon>Carangaria incertae sedis</taxon>
        <taxon>Centropomidae</taxon>
        <taxon>Lates</taxon>
    </lineage>
</organism>
<dbReference type="EMBL" id="BRZM01001437">
    <property type="protein sequence ID" value="GLD73192.1"/>
    <property type="molecule type" value="Genomic_DNA"/>
</dbReference>
<reference evidence="4" key="1">
    <citation type="submission" date="2022-08" db="EMBL/GenBank/DDBJ databases">
        <title>Genome sequencing of akame (Lates japonicus).</title>
        <authorList>
            <person name="Hashiguchi Y."/>
            <person name="Takahashi H."/>
        </authorList>
    </citation>
    <scope>NUCLEOTIDE SEQUENCE</scope>
    <source>
        <strain evidence="4">Kochi</strain>
    </source>
</reference>
<dbReference type="Proteomes" id="UP001279410">
    <property type="component" value="Unassembled WGS sequence"/>
</dbReference>
<feature type="transmembrane region" description="Helical" evidence="3">
    <location>
        <begin position="6"/>
        <end position="24"/>
    </location>
</feature>
<keyword evidence="3" id="KW-1133">Transmembrane helix</keyword>
<proteinExistence type="predicted"/>
<dbReference type="PANTHER" id="PTHR21245">
    <property type="entry name" value="HETEROGENEOUS NUCLEAR RIBONUCLEOPROTEIN"/>
    <property type="match status" value="1"/>
</dbReference>
<evidence type="ECO:0000313" key="4">
    <source>
        <dbReference type="EMBL" id="GLD73192.1"/>
    </source>
</evidence>
<accession>A0AAD3NJS6</accession>
<dbReference type="FunFam" id="3.30.70.330:FF:000022">
    <property type="entry name" value="APOBEC1 complementation factor isoform X1"/>
    <property type="match status" value="1"/>
</dbReference>
<name>A0AAD3NJS6_LATJO</name>
<dbReference type="AlphaFoldDB" id="A0AAD3NJS6"/>
<sequence>MRCGRGGYWGLLLSGPTAIFFAAFPAKREEILEEVSKVTEGVLGVMVYASAANKMKNRGFCLLPEYESHVVRLPWLRRKLMPGRIQLWGHQIAVDWAEPEVDVGEGVMGGEDPLRPRNPDDGDQRRDD</sequence>
<keyword evidence="1" id="KW-0694">RNA-binding</keyword>
<evidence type="ECO:0000256" key="2">
    <source>
        <dbReference type="SAM" id="MobiDB-lite"/>
    </source>
</evidence>